<keyword evidence="3" id="KW-0804">Transcription</keyword>
<dbReference type="GO" id="GO:0000976">
    <property type="term" value="F:transcription cis-regulatory region binding"/>
    <property type="evidence" value="ECO:0007669"/>
    <property type="project" value="TreeGrafter"/>
</dbReference>
<dbReference type="RefSeq" id="WP_120681492.1">
    <property type="nucleotide sequence ID" value="NZ_RBAL01000011.1"/>
</dbReference>
<protein>
    <submittedName>
        <fullName evidence="7">TetR/AcrR family transcriptional regulator</fullName>
    </submittedName>
</protein>
<dbReference type="InterPro" id="IPR036271">
    <property type="entry name" value="Tet_transcr_reg_TetR-rel_C_sf"/>
</dbReference>
<feature type="region of interest" description="Disordered" evidence="5">
    <location>
        <begin position="1"/>
        <end position="25"/>
    </location>
</feature>
<keyword evidence="1" id="KW-0805">Transcription regulation</keyword>
<dbReference type="PRINTS" id="PR00455">
    <property type="entry name" value="HTHTETR"/>
</dbReference>
<dbReference type="SUPFAM" id="SSF48498">
    <property type="entry name" value="Tetracyclin repressor-like, C-terminal domain"/>
    <property type="match status" value="1"/>
</dbReference>
<dbReference type="Pfam" id="PF21597">
    <property type="entry name" value="TetR_C_43"/>
    <property type="match status" value="1"/>
</dbReference>
<keyword evidence="8" id="KW-1185">Reference proteome</keyword>
<dbReference type="AlphaFoldDB" id="A0A3A9YVE7"/>
<feature type="DNA-binding region" description="H-T-H motif" evidence="4">
    <location>
        <begin position="48"/>
        <end position="67"/>
    </location>
</feature>
<dbReference type="GO" id="GO:0003700">
    <property type="term" value="F:DNA-binding transcription factor activity"/>
    <property type="evidence" value="ECO:0007669"/>
    <property type="project" value="TreeGrafter"/>
</dbReference>
<accession>A0A3A9YVE7</accession>
<proteinExistence type="predicted"/>
<gene>
    <name evidence="7" type="ORF">D7294_19480</name>
</gene>
<dbReference type="InterPro" id="IPR009057">
    <property type="entry name" value="Homeodomain-like_sf"/>
</dbReference>
<name>A0A3A9YVE7_9ACTN</name>
<dbReference type="Pfam" id="PF00440">
    <property type="entry name" value="TetR_N"/>
    <property type="match status" value="1"/>
</dbReference>
<evidence type="ECO:0000256" key="2">
    <source>
        <dbReference type="ARBA" id="ARBA00023125"/>
    </source>
</evidence>
<dbReference type="PANTHER" id="PTHR30055">
    <property type="entry name" value="HTH-TYPE TRANSCRIPTIONAL REGULATOR RUTR"/>
    <property type="match status" value="1"/>
</dbReference>
<dbReference type="InterPro" id="IPR001647">
    <property type="entry name" value="HTH_TetR"/>
</dbReference>
<dbReference type="EMBL" id="RBAL01000011">
    <property type="protein sequence ID" value="RKN40091.1"/>
    <property type="molecule type" value="Genomic_DNA"/>
</dbReference>
<organism evidence="7 8">
    <name type="scientific">Streptomyces hoynatensis</name>
    <dbReference type="NCBI Taxonomy" id="1141874"/>
    <lineage>
        <taxon>Bacteria</taxon>
        <taxon>Bacillati</taxon>
        <taxon>Actinomycetota</taxon>
        <taxon>Actinomycetes</taxon>
        <taxon>Kitasatosporales</taxon>
        <taxon>Streptomycetaceae</taxon>
        <taxon>Streptomyces</taxon>
    </lineage>
</organism>
<evidence type="ECO:0000256" key="4">
    <source>
        <dbReference type="PROSITE-ProRule" id="PRU00335"/>
    </source>
</evidence>
<evidence type="ECO:0000256" key="3">
    <source>
        <dbReference type="ARBA" id="ARBA00023163"/>
    </source>
</evidence>
<dbReference type="OrthoDB" id="9795011at2"/>
<evidence type="ECO:0000259" key="6">
    <source>
        <dbReference type="PROSITE" id="PS50977"/>
    </source>
</evidence>
<dbReference type="Proteomes" id="UP000272474">
    <property type="component" value="Unassembled WGS sequence"/>
</dbReference>
<dbReference type="PROSITE" id="PS50977">
    <property type="entry name" value="HTH_TETR_2"/>
    <property type="match status" value="1"/>
</dbReference>
<feature type="compositionally biased region" description="Polar residues" evidence="5">
    <location>
        <begin position="1"/>
        <end position="20"/>
    </location>
</feature>
<evidence type="ECO:0000313" key="8">
    <source>
        <dbReference type="Proteomes" id="UP000272474"/>
    </source>
</evidence>
<reference evidence="7 8" key="1">
    <citation type="journal article" date="2014" name="Int. J. Syst. Evol. Microbiol.">
        <title>Streptomyces hoynatensis sp. nov., isolated from deep marine sediment.</title>
        <authorList>
            <person name="Veyisoglu A."/>
            <person name="Sahin N."/>
        </authorList>
    </citation>
    <scope>NUCLEOTIDE SEQUENCE [LARGE SCALE GENOMIC DNA]</scope>
    <source>
        <strain evidence="7 8">KCTC 29097</strain>
    </source>
</reference>
<dbReference type="InterPro" id="IPR049445">
    <property type="entry name" value="TetR_SbtR-like_C"/>
</dbReference>
<evidence type="ECO:0000313" key="7">
    <source>
        <dbReference type="EMBL" id="RKN40091.1"/>
    </source>
</evidence>
<comment type="caution">
    <text evidence="7">The sequence shown here is derived from an EMBL/GenBank/DDBJ whole genome shotgun (WGS) entry which is preliminary data.</text>
</comment>
<evidence type="ECO:0000256" key="5">
    <source>
        <dbReference type="SAM" id="MobiDB-lite"/>
    </source>
</evidence>
<evidence type="ECO:0000256" key="1">
    <source>
        <dbReference type="ARBA" id="ARBA00023015"/>
    </source>
</evidence>
<dbReference type="InterPro" id="IPR050109">
    <property type="entry name" value="HTH-type_TetR-like_transc_reg"/>
</dbReference>
<dbReference type="SUPFAM" id="SSF46689">
    <property type="entry name" value="Homeodomain-like"/>
    <property type="match status" value="1"/>
</dbReference>
<keyword evidence="2 4" id="KW-0238">DNA-binding</keyword>
<dbReference type="Gene3D" id="1.10.357.10">
    <property type="entry name" value="Tetracycline Repressor, domain 2"/>
    <property type="match status" value="1"/>
</dbReference>
<feature type="domain" description="HTH tetR-type" evidence="6">
    <location>
        <begin position="26"/>
        <end position="85"/>
    </location>
</feature>
<dbReference type="PANTHER" id="PTHR30055:SF234">
    <property type="entry name" value="HTH-TYPE TRANSCRIPTIONAL REGULATOR BETI"/>
    <property type="match status" value="1"/>
</dbReference>
<sequence length="205" mass="21754">MREVNTTGARSGSAGSQTRTPRADAARNRDQLLAAATRAFASADAEPSMRAIASEAGVGIGTLYRHFPTRESLVDAVYQDQVTRLTAGARGLLGHLPPAAAMRRWMDLFGDWIATKNGMLRTLLAMIESGEIAHAQTRAELLGAITTILDAGRAAGDLRSDVTAEDIAASLIGIYTVAPRPEREDMAGRLLNLLMDGLRPTAPSA</sequence>